<protein>
    <submittedName>
        <fullName evidence="1">Uncharacterized protein</fullName>
    </submittedName>
</protein>
<keyword evidence="2" id="KW-1185">Reference proteome</keyword>
<reference evidence="1 2" key="1">
    <citation type="submission" date="2019-03" db="EMBL/GenBank/DDBJ databases">
        <title>First draft genome of Liparis tanakae, snailfish: a comprehensive survey of snailfish specific genes.</title>
        <authorList>
            <person name="Kim W."/>
            <person name="Song I."/>
            <person name="Jeong J.-H."/>
            <person name="Kim D."/>
            <person name="Kim S."/>
            <person name="Ryu S."/>
            <person name="Song J.Y."/>
            <person name="Lee S.K."/>
        </authorList>
    </citation>
    <scope>NUCLEOTIDE SEQUENCE [LARGE SCALE GENOMIC DNA]</scope>
    <source>
        <tissue evidence="1">Muscle</tissue>
    </source>
</reference>
<comment type="caution">
    <text evidence="1">The sequence shown here is derived from an EMBL/GenBank/DDBJ whole genome shotgun (WGS) entry which is preliminary data.</text>
</comment>
<organism evidence="1 2">
    <name type="scientific">Liparis tanakae</name>
    <name type="common">Tanaka's snailfish</name>
    <dbReference type="NCBI Taxonomy" id="230148"/>
    <lineage>
        <taxon>Eukaryota</taxon>
        <taxon>Metazoa</taxon>
        <taxon>Chordata</taxon>
        <taxon>Craniata</taxon>
        <taxon>Vertebrata</taxon>
        <taxon>Euteleostomi</taxon>
        <taxon>Actinopterygii</taxon>
        <taxon>Neopterygii</taxon>
        <taxon>Teleostei</taxon>
        <taxon>Neoteleostei</taxon>
        <taxon>Acanthomorphata</taxon>
        <taxon>Eupercaria</taxon>
        <taxon>Perciformes</taxon>
        <taxon>Cottioidei</taxon>
        <taxon>Cottales</taxon>
        <taxon>Liparidae</taxon>
        <taxon>Liparis</taxon>
    </lineage>
</organism>
<dbReference type="Proteomes" id="UP000314294">
    <property type="component" value="Unassembled WGS sequence"/>
</dbReference>
<name>A0A4Z2EXS6_9TELE</name>
<accession>A0A4Z2EXS6</accession>
<dbReference type="EMBL" id="SRLO01002145">
    <property type="protein sequence ID" value="TNN33747.1"/>
    <property type="molecule type" value="Genomic_DNA"/>
</dbReference>
<sequence>MPREESTHGIFIFIFITSAAHQGCEHAAAASTRLLRAAALTLRRHRNGPRALAAGCTVTQLRVAMIFSTCRALSSGTSCVSLELADVAQLAVGHVLHEQPVHVELALPLVLRPDAGAGAVVHRRAHLRHAAEVPAAVDAEQQVHGAGGARGPEGLVQPLVAVLRAAPDGVLDGAVDVVLGVALDDEDAAALRAPLEVLGVVAVGGAQLVEHRVGLAAAAGRLARARLGAAAPAAVAHGHRAAVVPVALVAVARGDPAGLGLRGRGVVLVGLRRRRVVVLVVLLVVLVVVGL</sequence>
<evidence type="ECO:0000313" key="2">
    <source>
        <dbReference type="Proteomes" id="UP000314294"/>
    </source>
</evidence>
<proteinExistence type="predicted"/>
<evidence type="ECO:0000313" key="1">
    <source>
        <dbReference type="EMBL" id="TNN33747.1"/>
    </source>
</evidence>
<dbReference type="OrthoDB" id="10070837at2759"/>
<dbReference type="AlphaFoldDB" id="A0A4Z2EXS6"/>
<gene>
    <name evidence="1" type="ORF">EYF80_056094</name>
</gene>